<sequence length="65" mass="7319">MRPIFRDPETGRLFENVEIVDAESGNSLGKLDTVHAIDGQRCKNYTLDTDLYELTMVAGYKLLGK</sequence>
<dbReference type="Proteomes" id="UP000807825">
    <property type="component" value="Unassembled WGS sequence"/>
</dbReference>
<dbReference type="AlphaFoldDB" id="A0A9D6V394"/>
<comment type="caution">
    <text evidence="1">The sequence shown here is derived from an EMBL/GenBank/DDBJ whole genome shotgun (WGS) entry which is preliminary data.</text>
</comment>
<gene>
    <name evidence="1" type="ORF">HY912_02685</name>
</gene>
<organism evidence="1 2">
    <name type="scientific">Desulfomonile tiedjei</name>
    <dbReference type="NCBI Taxonomy" id="2358"/>
    <lineage>
        <taxon>Bacteria</taxon>
        <taxon>Pseudomonadati</taxon>
        <taxon>Thermodesulfobacteriota</taxon>
        <taxon>Desulfomonilia</taxon>
        <taxon>Desulfomonilales</taxon>
        <taxon>Desulfomonilaceae</taxon>
        <taxon>Desulfomonile</taxon>
    </lineage>
</organism>
<reference evidence="1" key="1">
    <citation type="submission" date="2020-07" db="EMBL/GenBank/DDBJ databases">
        <title>Huge and variable diversity of episymbiotic CPR bacteria and DPANN archaea in groundwater ecosystems.</title>
        <authorList>
            <person name="He C.Y."/>
            <person name="Keren R."/>
            <person name="Whittaker M."/>
            <person name="Farag I.F."/>
            <person name="Doudna J."/>
            <person name="Cate J.H.D."/>
            <person name="Banfield J.F."/>
        </authorList>
    </citation>
    <scope>NUCLEOTIDE SEQUENCE</scope>
    <source>
        <strain evidence="1">NC_groundwater_1664_Pr3_B-0.1um_52_9</strain>
    </source>
</reference>
<dbReference type="GO" id="GO:0016757">
    <property type="term" value="F:glycosyltransferase activity"/>
    <property type="evidence" value="ECO:0007669"/>
    <property type="project" value="UniProtKB-KW"/>
</dbReference>
<keyword evidence="1" id="KW-0808">Transferase</keyword>
<name>A0A9D6V394_9BACT</name>
<evidence type="ECO:0000313" key="1">
    <source>
        <dbReference type="EMBL" id="MBI5248377.1"/>
    </source>
</evidence>
<dbReference type="EMBL" id="JACRDE010000079">
    <property type="protein sequence ID" value="MBI5248377.1"/>
    <property type="molecule type" value="Genomic_DNA"/>
</dbReference>
<accession>A0A9D6V394</accession>
<keyword evidence="1" id="KW-0328">Glycosyltransferase</keyword>
<feature type="non-terminal residue" evidence="1">
    <location>
        <position position="65"/>
    </location>
</feature>
<proteinExistence type="predicted"/>
<protein>
    <submittedName>
        <fullName evidence="1">Nicotinate phosphoribosyltransferase</fullName>
    </submittedName>
</protein>
<evidence type="ECO:0000313" key="2">
    <source>
        <dbReference type="Proteomes" id="UP000807825"/>
    </source>
</evidence>